<evidence type="ECO:0000256" key="3">
    <source>
        <dbReference type="ARBA" id="ARBA00023274"/>
    </source>
</evidence>
<dbReference type="AlphaFoldDB" id="A0A7S2Y1A0"/>
<dbReference type="EMBL" id="HBHR01021996">
    <property type="protein sequence ID" value="CAD9873409.1"/>
    <property type="molecule type" value="Transcribed_RNA"/>
</dbReference>
<feature type="signal peptide" evidence="5">
    <location>
        <begin position="1"/>
        <end position="21"/>
    </location>
</feature>
<gene>
    <name evidence="6" type="ORF">FJAP1339_LOCUS11239</name>
</gene>
<dbReference type="GO" id="GO:0005840">
    <property type="term" value="C:ribosome"/>
    <property type="evidence" value="ECO:0007669"/>
    <property type="project" value="UniProtKB-KW"/>
</dbReference>
<protein>
    <recommendedName>
        <fullName evidence="4">Large ribosomal subunit protein bL28c</fullName>
    </recommendedName>
</protein>
<proteinExistence type="inferred from homology"/>
<dbReference type="SUPFAM" id="SSF143800">
    <property type="entry name" value="L28p-like"/>
    <property type="match status" value="1"/>
</dbReference>
<organism evidence="6">
    <name type="scientific">Fibrocapsa japonica</name>
    <dbReference type="NCBI Taxonomy" id="94617"/>
    <lineage>
        <taxon>Eukaryota</taxon>
        <taxon>Sar</taxon>
        <taxon>Stramenopiles</taxon>
        <taxon>Ochrophyta</taxon>
        <taxon>Raphidophyceae</taxon>
        <taxon>Chattonellales</taxon>
        <taxon>Chattonellaceae</taxon>
        <taxon>Fibrocapsa</taxon>
    </lineage>
</organism>
<dbReference type="Pfam" id="PF00830">
    <property type="entry name" value="Ribosomal_L28"/>
    <property type="match status" value="1"/>
</dbReference>
<evidence type="ECO:0000256" key="4">
    <source>
        <dbReference type="ARBA" id="ARBA00035265"/>
    </source>
</evidence>
<accession>A0A7S2Y1A0</accession>
<dbReference type="PANTHER" id="PTHR13528:SF2">
    <property type="entry name" value="LARGE RIBOSOMAL SUBUNIT PROTEIN BL28M"/>
    <property type="match status" value="1"/>
</dbReference>
<keyword evidence="2" id="KW-0689">Ribosomal protein</keyword>
<dbReference type="GO" id="GO:1990904">
    <property type="term" value="C:ribonucleoprotein complex"/>
    <property type="evidence" value="ECO:0007669"/>
    <property type="project" value="UniProtKB-KW"/>
</dbReference>
<dbReference type="InterPro" id="IPR026569">
    <property type="entry name" value="Ribosomal_bL28"/>
</dbReference>
<reference evidence="6" key="1">
    <citation type="submission" date="2021-01" db="EMBL/GenBank/DDBJ databases">
        <authorList>
            <person name="Corre E."/>
            <person name="Pelletier E."/>
            <person name="Niang G."/>
            <person name="Scheremetjew M."/>
            <person name="Finn R."/>
            <person name="Kale V."/>
            <person name="Holt S."/>
            <person name="Cochrane G."/>
            <person name="Meng A."/>
            <person name="Brown T."/>
            <person name="Cohen L."/>
        </authorList>
    </citation>
    <scope>NUCLEOTIDE SEQUENCE</scope>
    <source>
        <strain evidence="6">CCMP1661</strain>
    </source>
</reference>
<dbReference type="NCBIfam" id="TIGR00009">
    <property type="entry name" value="L28"/>
    <property type="match status" value="1"/>
</dbReference>
<dbReference type="GO" id="GO:0006412">
    <property type="term" value="P:translation"/>
    <property type="evidence" value="ECO:0007669"/>
    <property type="project" value="InterPro"/>
</dbReference>
<keyword evidence="5" id="KW-0732">Signal</keyword>
<feature type="chain" id="PRO_5030724338" description="Large ribosomal subunit protein bL28c" evidence="5">
    <location>
        <begin position="22"/>
        <end position="137"/>
    </location>
</feature>
<evidence type="ECO:0000256" key="2">
    <source>
        <dbReference type="ARBA" id="ARBA00022980"/>
    </source>
</evidence>
<sequence>MAVKVVLLIMSALALLLGASAFVTPVKPSSFGGSALVAPKFDAPPRAAPQSSTLVMRARNCDLTGARPNRNHRLVSKSHVRTKSVQHLNLQKKRFWWEEGKRTVTMRITCKALRTIKKLGLQKAANKYGVNLSKFRV</sequence>
<dbReference type="InterPro" id="IPR034704">
    <property type="entry name" value="Ribosomal_bL28/bL31-like_sf"/>
</dbReference>
<evidence type="ECO:0000313" key="6">
    <source>
        <dbReference type="EMBL" id="CAD9873409.1"/>
    </source>
</evidence>
<dbReference type="PANTHER" id="PTHR13528">
    <property type="entry name" value="39S RIBOSOMAL PROTEIN L28, MITOCHONDRIAL"/>
    <property type="match status" value="1"/>
</dbReference>
<evidence type="ECO:0000256" key="1">
    <source>
        <dbReference type="ARBA" id="ARBA00008760"/>
    </source>
</evidence>
<dbReference type="InterPro" id="IPR037147">
    <property type="entry name" value="Ribosomal_bL28_sf"/>
</dbReference>
<keyword evidence="3" id="KW-0687">Ribonucleoprotein</keyword>
<comment type="similarity">
    <text evidence="1">Belongs to the bacterial ribosomal protein bL28 family.</text>
</comment>
<dbReference type="GO" id="GO:0003735">
    <property type="term" value="F:structural constituent of ribosome"/>
    <property type="evidence" value="ECO:0007669"/>
    <property type="project" value="InterPro"/>
</dbReference>
<evidence type="ECO:0000256" key="5">
    <source>
        <dbReference type="SAM" id="SignalP"/>
    </source>
</evidence>
<dbReference type="Gene3D" id="2.30.170.40">
    <property type="entry name" value="Ribosomal protein L28/L24"/>
    <property type="match status" value="1"/>
</dbReference>
<name>A0A7S2Y1A0_9STRA</name>
<dbReference type="InterPro" id="IPR001383">
    <property type="entry name" value="Ribosomal_bL28_bact-type"/>
</dbReference>